<reference evidence="1" key="1">
    <citation type="journal article" date="2015" name="Nature">
        <title>Complex archaea that bridge the gap between prokaryotes and eukaryotes.</title>
        <authorList>
            <person name="Spang A."/>
            <person name="Saw J.H."/>
            <person name="Jorgensen S.L."/>
            <person name="Zaremba-Niedzwiedzka K."/>
            <person name="Martijn J."/>
            <person name="Lind A.E."/>
            <person name="van Eijk R."/>
            <person name="Schleper C."/>
            <person name="Guy L."/>
            <person name="Ettema T.J."/>
        </authorList>
    </citation>
    <scope>NUCLEOTIDE SEQUENCE</scope>
</reference>
<sequence length="76" mass="8794">MTTMRQSLGQRQYFPGGKSCNRYDPEPWELLANVRLAEVEFDRLQSGESRRRALASLRDAWADLDAWYDATPQEAT</sequence>
<proteinExistence type="predicted"/>
<dbReference type="EMBL" id="LAZR01019203">
    <property type="protein sequence ID" value="KKL93385.1"/>
    <property type="molecule type" value="Genomic_DNA"/>
</dbReference>
<comment type="caution">
    <text evidence="1">The sequence shown here is derived from an EMBL/GenBank/DDBJ whole genome shotgun (WGS) entry which is preliminary data.</text>
</comment>
<accession>A0A0F9IHU7</accession>
<protein>
    <submittedName>
        <fullName evidence="1">Uncharacterized protein</fullName>
    </submittedName>
</protein>
<evidence type="ECO:0000313" key="1">
    <source>
        <dbReference type="EMBL" id="KKL93385.1"/>
    </source>
</evidence>
<organism evidence="1">
    <name type="scientific">marine sediment metagenome</name>
    <dbReference type="NCBI Taxonomy" id="412755"/>
    <lineage>
        <taxon>unclassified sequences</taxon>
        <taxon>metagenomes</taxon>
        <taxon>ecological metagenomes</taxon>
    </lineage>
</organism>
<dbReference type="AlphaFoldDB" id="A0A0F9IHU7"/>
<gene>
    <name evidence="1" type="ORF">LCGC14_1875260</name>
</gene>
<name>A0A0F9IHU7_9ZZZZ</name>